<accession>A0ABR3F7V7</accession>
<evidence type="ECO:0000256" key="1">
    <source>
        <dbReference type="SAM" id="MobiDB-lite"/>
    </source>
</evidence>
<dbReference type="Proteomes" id="UP001465976">
    <property type="component" value="Unassembled WGS sequence"/>
</dbReference>
<protein>
    <submittedName>
        <fullName evidence="2">Uncharacterized protein</fullName>
    </submittedName>
</protein>
<gene>
    <name evidence="2" type="ORF">V5O48_010622</name>
</gene>
<feature type="compositionally biased region" description="Pro residues" evidence="1">
    <location>
        <begin position="143"/>
        <end position="162"/>
    </location>
</feature>
<name>A0ABR3F7V7_9AGAR</name>
<proteinExistence type="predicted"/>
<sequence length="387" mass="42100">MSHRSQSQRLPEGHRRMDYDANTGAVPGVQGGQYRPSPAPGGNETRSCPDFQDQRRPVVARPDLQTAPAPKSFQDFLPSTSIASPGGPKANHSPKSPMHHAPPPPTSFQDFLPNSYITSPTTAEGGHSPLARTPKTPTKPTAQAPPSPNIPPPSLPAVPVPVPDKSLPSTPRNRFAQIARNAVGSLRKKEQSKTPKVDPTAAALQWVESASTARSPPLDSGHNPRSQSVHHNHTHTENPWPSHKVQMSADAAYPASNGQYSPYNRQTKPKRNPIPKVVRFKEGQELIPTPAWTPPSSSESLLDNYYAEPGSGDDDDDDDDEDDPVNKAPSPKLGDFDWEHVERSEVDIDMRTNQTLALAAAKERRNRREGLRIIPPLTTAMLATTVS</sequence>
<feature type="compositionally biased region" description="Basic and acidic residues" evidence="1">
    <location>
        <begin position="187"/>
        <end position="196"/>
    </location>
</feature>
<feature type="compositionally biased region" description="Low complexity" evidence="1">
    <location>
        <begin position="133"/>
        <end position="142"/>
    </location>
</feature>
<reference evidence="2 3" key="1">
    <citation type="submission" date="2024-02" db="EMBL/GenBank/DDBJ databases">
        <title>A draft genome for the cacao thread blight pathogen Marasmius crinis-equi.</title>
        <authorList>
            <person name="Cohen S.P."/>
            <person name="Baruah I.K."/>
            <person name="Amoako-Attah I."/>
            <person name="Bukari Y."/>
            <person name="Meinhardt L.W."/>
            <person name="Bailey B.A."/>
        </authorList>
    </citation>
    <scope>NUCLEOTIDE SEQUENCE [LARGE SCALE GENOMIC DNA]</scope>
    <source>
        <strain evidence="2 3">GH-76</strain>
    </source>
</reference>
<comment type="caution">
    <text evidence="2">The sequence shown here is derived from an EMBL/GenBank/DDBJ whole genome shotgun (WGS) entry which is preliminary data.</text>
</comment>
<feature type="compositionally biased region" description="Polar residues" evidence="1">
    <location>
        <begin position="256"/>
        <end position="266"/>
    </location>
</feature>
<feature type="region of interest" description="Disordered" evidence="1">
    <location>
        <begin position="1"/>
        <end position="336"/>
    </location>
</feature>
<evidence type="ECO:0000313" key="2">
    <source>
        <dbReference type="EMBL" id="KAL0571340.1"/>
    </source>
</evidence>
<keyword evidence="3" id="KW-1185">Reference proteome</keyword>
<evidence type="ECO:0000313" key="3">
    <source>
        <dbReference type="Proteomes" id="UP001465976"/>
    </source>
</evidence>
<dbReference type="EMBL" id="JBAHYK010000784">
    <property type="protein sequence ID" value="KAL0571340.1"/>
    <property type="molecule type" value="Genomic_DNA"/>
</dbReference>
<organism evidence="2 3">
    <name type="scientific">Marasmius crinis-equi</name>
    <dbReference type="NCBI Taxonomy" id="585013"/>
    <lineage>
        <taxon>Eukaryota</taxon>
        <taxon>Fungi</taxon>
        <taxon>Dikarya</taxon>
        <taxon>Basidiomycota</taxon>
        <taxon>Agaricomycotina</taxon>
        <taxon>Agaricomycetes</taxon>
        <taxon>Agaricomycetidae</taxon>
        <taxon>Agaricales</taxon>
        <taxon>Marasmiineae</taxon>
        <taxon>Marasmiaceae</taxon>
        <taxon>Marasmius</taxon>
    </lineage>
</organism>
<feature type="compositionally biased region" description="Acidic residues" evidence="1">
    <location>
        <begin position="311"/>
        <end position="323"/>
    </location>
</feature>